<dbReference type="EMBL" id="JACHIN010000007">
    <property type="protein sequence ID" value="MBB5079804.1"/>
    <property type="molecule type" value="Genomic_DNA"/>
</dbReference>
<sequence>MGGAPESQPLVGVVVEVFKEALQEAPVDRDGVLVVALADAVGLRMRDLHERGLAEDVVDVAAVSHLYGFRELEGLGRVHDDEFATGELLMRLEYVDAMDFFGCGVSEERAGEIRRFAEAWVEDIKLRRAVEGDIDVDVPDVPEVD</sequence>
<dbReference type="AlphaFoldDB" id="A0A7W8A688"/>
<reference evidence="1 2" key="1">
    <citation type="submission" date="2020-08" db="EMBL/GenBank/DDBJ databases">
        <title>Genomic Encyclopedia of Type Strains, Phase IV (KMG-IV): sequencing the most valuable type-strain genomes for metagenomic binning, comparative biology and taxonomic classification.</title>
        <authorList>
            <person name="Goeker M."/>
        </authorList>
    </citation>
    <scope>NUCLEOTIDE SEQUENCE [LARGE SCALE GENOMIC DNA]</scope>
    <source>
        <strain evidence="1 2">DSM 45385</strain>
    </source>
</reference>
<organism evidence="1 2">
    <name type="scientific">Nonomuraea endophytica</name>
    <dbReference type="NCBI Taxonomy" id="714136"/>
    <lineage>
        <taxon>Bacteria</taxon>
        <taxon>Bacillati</taxon>
        <taxon>Actinomycetota</taxon>
        <taxon>Actinomycetes</taxon>
        <taxon>Streptosporangiales</taxon>
        <taxon>Streptosporangiaceae</taxon>
        <taxon>Nonomuraea</taxon>
    </lineage>
</organism>
<gene>
    <name evidence="1" type="ORF">HNR40_005290</name>
</gene>
<dbReference type="Proteomes" id="UP000568380">
    <property type="component" value="Unassembled WGS sequence"/>
</dbReference>
<protein>
    <submittedName>
        <fullName evidence="1">Uncharacterized protein</fullName>
    </submittedName>
</protein>
<dbReference type="RefSeq" id="WP_184965728.1">
    <property type="nucleotide sequence ID" value="NZ_JACHIN010000007.1"/>
</dbReference>
<proteinExistence type="predicted"/>
<evidence type="ECO:0000313" key="2">
    <source>
        <dbReference type="Proteomes" id="UP000568380"/>
    </source>
</evidence>
<keyword evidence="2" id="KW-1185">Reference proteome</keyword>
<name>A0A7W8A688_9ACTN</name>
<evidence type="ECO:0000313" key="1">
    <source>
        <dbReference type="EMBL" id="MBB5079804.1"/>
    </source>
</evidence>
<accession>A0A7W8A688</accession>
<comment type="caution">
    <text evidence="1">The sequence shown here is derived from an EMBL/GenBank/DDBJ whole genome shotgun (WGS) entry which is preliminary data.</text>
</comment>